<protein>
    <submittedName>
        <fullName evidence="1">Uncharacterized protein</fullName>
    </submittedName>
</protein>
<accession>A0A6M3JIS0</accession>
<dbReference type="EMBL" id="MT141726">
    <property type="protein sequence ID" value="QJA69670.1"/>
    <property type="molecule type" value="Genomic_DNA"/>
</dbReference>
<name>A0A6M3JIS0_9ZZZZ</name>
<reference evidence="1" key="1">
    <citation type="submission" date="2020-03" db="EMBL/GenBank/DDBJ databases">
        <title>The deep terrestrial virosphere.</title>
        <authorList>
            <person name="Holmfeldt K."/>
            <person name="Nilsson E."/>
            <person name="Simone D."/>
            <person name="Lopez-Fernandez M."/>
            <person name="Wu X."/>
            <person name="de Brujin I."/>
            <person name="Lundin D."/>
            <person name="Andersson A."/>
            <person name="Bertilsson S."/>
            <person name="Dopson M."/>
        </authorList>
    </citation>
    <scope>NUCLEOTIDE SEQUENCE</scope>
    <source>
        <strain evidence="1">MM415A04404</strain>
    </source>
</reference>
<organism evidence="1">
    <name type="scientific">viral metagenome</name>
    <dbReference type="NCBI Taxonomy" id="1070528"/>
    <lineage>
        <taxon>unclassified sequences</taxon>
        <taxon>metagenomes</taxon>
        <taxon>organismal metagenomes</taxon>
    </lineage>
</organism>
<gene>
    <name evidence="1" type="ORF">MM415A04404_0008</name>
</gene>
<sequence>MKYCEVATRLLKINTVCGKDCPIYENCPQLIMEDASDKMVKDAIEAMLRSINEKD</sequence>
<dbReference type="AlphaFoldDB" id="A0A6M3JIS0"/>
<proteinExistence type="predicted"/>
<evidence type="ECO:0000313" key="1">
    <source>
        <dbReference type="EMBL" id="QJA69670.1"/>
    </source>
</evidence>